<keyword evidence="3" id="KW-1185">Reference proteome</keyword>
<evidence type="ECO:0000313" key="2">
    <source>
        <dbReference type="EMBL" id="PMD23786.1"/>
    </source>
</evidence>
<dbReference type="PANTHER" id="PTHR28064">
    <property type="entry name" value="INNER KINETOCHORE SUBUNIT NKP2"/>
    <property type="match status" value="1"/>
</dbReference>
<dbReference type="Proteomes" id="UP000235672">
    <property type="component" value="Unassembled WGS sequence"/>
</dbReference>
<accession>A0A2J6QC05</accession>
<protein>
    <recommendedName>
        <fullName evidence="4">Cnl2/NKP2 family protein</fullName>
    </recommendedName>
</protein>
<dbReference type="PANTHER" id="PTHR28064:SF1">
    <property type="entry name" value="INNER KINETOCHORE SUBUNIT NKP2"/>
    <property type="match status" value="1"/>
</dbReference>
<evidence type="ECO:0000313" key="3">
    <source>
        <dbReference type="Proteomes" id="UP000235672"/>
    </source>
</evidence>
<dbReference type="Pfam" id="PF09447">
    <property type="entry name" value="Cnl2_NKP2"/>
    <property type="match status" value="1"/>
</dbReference>
<gene>
    <name evidence="2" type="ORF">NA56DRAFT_678124</name>
</gene>
<dbReference type="STRING" id="1745343.A0A2J6QC05"/>
<feature type="coiled-coil region" evidence="1">
    <location>
        <begin position="119"/>
        <end position="146"/>
    </location>
</feature>
<reference evidence="2 3" key="1">
    <citation type="submission" date="2016-05" db="EMBL/GenBank/DDBJ databases">
        <title>A degradative enzymes factory behind the ericoid mycorrhizal symbiosis.</title>
        <authorList>
            <consortium name="DOE Joint Genome Institute"/>
            <person name="Martino E."/>
            <person name="Morin E."/>
            <person name="Grelet G."/>
            <person name="Kuo A."/>
            <person name="Kohler A."/>
            <person name="Daghino S."/>
            <person name="Barry K."/>
            <person name="Choi C."/>
            <person name="Cichocki N."/>
            <person name="Clum A."/>
            <person name="Copeland A."/>
            <person name="Hainaut M."/>
            <person name="Haridas S."/>
            <person name="Labutti K."/>
            <person name="Lindquist E."/>
            <person name="Lipzen A."/>
            <person name="Khouja H.-R."/>
            <person name="Murat C."/>
            <person name="Ohm R."/>
            <person name="Olson A."/>
            <person name="Spatafora J."/>
            <person name="Veneault-Fourrey C."/>
            <person name="Henrissat B."/>
            <person name="Grigoriev I."/>
            <person name="Martin F."/>
            <person name="Perotto S."/>
        </authorList>
    </citation>
    <scope>NUCLEOTIDE SEQUENCE [LARGE SCALE GENOMIC DNA]</scope>
    <source>
        <strain evidence="2 3">UAMH 7357</strain>
    </source>
</reference>
<keyword evidence="1" id="KW-0175">Coiled coil</keyword>
<dbReference type="InterPro" id="IPR018565">
    <property type="entry name" value="Nkp2/Cnl2"/>
</dbReference>
<evidence type="ECO:0000256" key="1">
    <source>
        <dbReference type="SAM" id="Coils"/>
    </source>
</evidence>
<organism evidence="2 3">
    <name type="scientific">Hyaloscypha hepaticicola</name>
    <dbReference type="NCBI Taxonomy" id="2082293"/>
    <lineage>
        <taxon>Eukaryota</taxon>
        <taxon>Fungi</taxon>
        <taxon>Dikarya</taxon>
        <taxon>Ascomycota</taxon>
        <taxon>Pezizomycotina</taxon>
        <taxon>Leotiomycetes</taxon>
        <taxon>Helotiales</taxon>
        <taxon>Hyaloscyphaceae</taxon>
        <taxon>Hyaloscypha</taxon>
    </lineage>
</organism>
<sequence length="185" mass="20720">MPPTEATLLSAFLLPPAPLQAIVTLKSFAQLFPKSQQSSPQVKALYRDLQNERARITDSVGKNIVAEVKRGNAQRRAVVKARREAEKEEQDDEVDVETALFGRSSNLPISQPHSLTSILPELESAVEDVEDEIRRLDEEAETLLEEMRNTVGGLSDLRYGRLANGQLRQQVLEGLERLEKSCEKK</sequence>
<name>A0A2J6QC05_9HELO</name>
<dbReference type="GO" id="GO:0007059">
    <property type="term" value="P:chromosome segregation"/>
    <property type="evidence" value="ECO:0007669"/>
    <property type="project" value="TreeGrafter"/>
</dbReference>
<dbReference type="EMBL" id="KZ613474">
    <property type="protein sequence ID" value="PMD23786.1"/>
    <property type="molecule type" value="Genomic_DNA"/>
</dbReference>
<proteinExistence type="predicted"/>
<dbReference type="AlphaFoldDB" id="A0A2J6QC05"/>
<dbReference type="OrthoDB" id="2311687at2759"/>
<dbReference type="GO" id="GO:0031511">
    <property type="term" value="C:Mis6-Sim4 complex"/>
    <property type="evidence" value="ECO:0007669"/>
    <property type="project" value="TreeGrafter"/>
</dbReference>
<evidence type="ECO:0008006" key="4">
    <source>
        <dbReference type="Google" id="ProtNLM"/>
    </source>
</evidence>